<dbReference type="AlphaFoldDB" id="A0ABD2NKU4"/>
<reference evidence="1 2" key="1">
    <citation type="journal article" date="2021" name="BMC Biol.">
        <title>Horizontally acquired antibacterial genes associated with adaptive radiation of ladybird beetles.</title>
        <authorList>
            <person name="Li H.S."/>
            <person name="Tang X.F."/>
            <person name="Huang Y.H."/>
            <person name="Xu Z.Y."/>
            <person name="Chen M.L."/>
            <person name="Du X.Y."/>
            <person name="Qiu B.Y."/>
            <person name="Chen P.T."/>
            <person name="Zhang W."/>
            <person name="Slipinski A."/>
            <person name="Escalona H.E."/>
            <person name="Waterhouse R.M."/>
            <person name="Zwick A."/>
            <person name="Pang H."/>
        </authorList>
    </citation>
    <scope>NUCLEOTIDE SEQUENCE [LARGE SCALE GENOMIC DNA]</scope>
    <source>
        <strain evidence="1">SYSU2018</strain>
    </source>
</reference>
<dbReference type="InterPro" id="IPR036691">
    <property type="entry name" value="Endo/exonu/phosph_ase_sf"/>
</dbReference>
<organism evidence="1 2">
    <name type="scientific">Cryptolaemus montrouzieri</name>
    <dbReference type="NCBI Taxonomy" id="559131"/>
    <lineage>
        <taxon>Eukaryota</taxon>
        <taxon>Metazoa</taxon>
        <taxon>Ecdysozoa</taxon>
        <taxon>Arthropoda</taxon>
        <taxon>Hexapoda</taxon>
        <taxon>Insecta</taxon>
        <taxon>Pterygota</taxon>
        <taxon>Neoptera</taxon>
        <taxon>Endopterygota</taxon>
        <taxon>Coleoptera</taxon>
        <taxon>Polyphaga</taxon>
        <taxon>Cucujiformia</taxon>
        <taxon>Coccinelloidea</taxon>
        <taxon>Coccinellidae</taxon>
        <taxon>Scymninae</taxon>
        <taxon>Scymnini</taxon>
        <taxon>Cryptolaemus</taxon>
    </lineage>
</organism>
<dbReference type="EMBL" id="JABFTP020000124">
    <property type="protein sequence ID" value="KAL3279336.1"/>
    <property type="molecule type" value="Genomic_DNA"/>
</dbReference>
<protein>
    <submittedName>
        <fullName evidence="1">Uncharacterized protein</fullName>
    </submittedName>
</protein>
<evidence type="ECO:0000313" key="1">
    <source>
        <dbReference type="EMBL" id="KAL3279336.1"/>
    </source>
</evidence>
<comment type="caution">
    <text evidence="1">The sequence shown here is derived from an EMBL/GenBank/DDBJ whole genome shotgun (WGS) entry which is preliminary data.</text>
</comment>
<dbReference type="SUPFAM" id="SSF56219">
    <property type="entry name" value="DNase I-like"/>
    <property type="match status" value="1"/>
</dbReference>
<proteinExistence type="predicted"/>
<accession>A0ABD2NKU4</accession>
<name>A0ABD2NKU4_9CUCU</name>
<gene>
    <name evidence="1" type="ORF">HHI36_016843</name>
</gene>
<evidence type="ECO:0000313" key="2">
    <source>
        <dbReference type="Proteomes" id="UP001516400"/>
    </source>
</evidence>
<sequence length="104" mass="12028">MHKPRTKRFQQNTRTKGQIAVLRHWSTTKMALHALQINLKRSKDAHDLLYKSREHLGGDLVLVSEPNKNYIGAGRWITDNKKDSAIRVRKYIPIHYRGSGSGYC</sequence>
<dbReference type="Proteomes" id="UP001516400">
    <property type="component" value="Unassembled WGS sequence"/>
</dbReference>
<keyword evidence="2" id="KW-1185">Reference proteome</keyword>